<feature type="region of interest" description="Disordered" evidence="1">
    <location>
        <begin position="1"/>
        <end position="31"/>
    </location>
</feature>
<gene>
    <name evidence="2" type="ORF">PPERSA_06881</name>
</gene>
<feature type="region of interest" description="Disordered" evidence="1">
    <location>
        <begin position="52"/>
        <end position="85"/>
    </location>
</feature>
<comment type="caution">
    <text evidence="2">The sequence shown here is derived from an EMBL/GenBank/DDBJ whole genome shotgun (WGS) entry which is preliminary data.</text>
</comment>
<dbReference type="EMBL" id="LDAU01000084">
    <property type="protein sequence ID" value="KRX07266.1"/>
    <property type="molecule type" value="Genomic_DNA"/>
</dbReference>
<feature type="compositionally biased region" description="Acidic residues" evidence="1">
    <location>
        <begin position="62"/>
        <end position="75"/>
    </location>
</feature>
<evidence type="ECO:0000256" key="1">
    <source>
        <dbReference type="SAM" id="MobiDB-lite"/>
    </source>
</evidence>
<organism evidence="2 3">
    <name type="scientific">Pseudocohnilembus persalinus</name>
    <name type="common">Ciliate</name>
    <dbReference type="NCBI Taxonomy" id="266149"/>
    <lineage>
        <taxon>Eukaryota</taxon>
        <taxon>Sar</taxon>
        <taxon>Alveolata</taxon>
        <taxon>Ciliophora</taxon>
        <taxon>Intramacronucleata</taxon>
        <taxon>Oligohymenophorea</taxon>
        <taxon>Scuticociliatia</taxon>
        <taxon>Philasterida</taxon>
        <taxon>Pseudocohnilembidae</taxon>
        <taxon>Pseudocohnilembus</taxon>
    </lineage>
</organism>
<reference evidence="2 3" key="1">
    <citation type="journal article" date="2015" name="Sci. Rep.">
        <title>Genome of the facultative scuticociliatosis pathogen Pseudocohnilembus persalinus provides insight into its virulence through horizontal gene transfer.</title>
        <authorList>
            <person name="Xiong J."/>
            <person name="Wang G."/>
            <person name="Cheng J."/>
            <person name="Tian M."/>
            <person name="Pan X."/>
            <person name="Warren A."/>
            <person name="Jiang C."/>
            <person name="Yuan D."/>
            <person name="Miao W."/>
        </authorList>
    </citation>
    <scope>NUCLEOTIDE SEQUENCE [LARGE SCALE GENOMIC DNA]</scope>
    <source>
        <strain evidence="2">36N120E</strain>
    </source>
</reference>
<proteinExistence type="predicted"/>
<sequence length="120" mass="14192">MKPQAKQTKLIKASDVDDKKEEDDQPFRVEQVEEDQFGRKVWRVVKGEEYLQKEQEEQQVNQDDEEEDDEDEEDNGPTFLQRRTQDLKLDRVVGQRQQVSANEDLRNLGVYNCPVCEYEG</sequence>
<protein>
    <submittedName>
        <fullName evidence="2">Uncharacterized protein</fullName>
    </submittedName>
</protein>
<evidence type="ECO:0000313" key="3">
    <source>
        <dbReference type="Proteomes" id="UP000054937"/>
    </source>
</evidence>
<name>A0A0V0QYE2_PSEPJ</name>
<dbReference type="InParanoid" id="A0A0V0QYE2"/>
<keyword evidence="3" id="KW-1185">Reference proteome</keyword>
<evidence type="ECO:0000313" key="2">
    <source>
        <dbReference type="EMBL" id="KRX07266.1"/>
    </source>
</evidence>
<accession>A0A0V0QYE2</accession>
<dbReference type="Proteomes" id="UP000054937">
    <property type="component" value="Unassembled WGS sequence"/>
</dbReference>
<dbReference type="AlphaFoldDB" id="A0A0V0QYE2"/>